<keyword evidence="2 7" id="KW-0813">Transport</keyword>
<accession>A0ABW4WUH6</accession>
<dbReference type="SUPFAM" id="SSF52402">
    <property type="entry name" value="Adenine nucleotide alpha hydrolases-like"/>
    <property type="match status" value="1"/>
</dbReference>
<sequence>MLKQELFSNKSLEEVNASVDTTTNAGFWKKLFSFLGPAYLVSVGYMDPGNWATDIAGGSQFGYKLIWVLVMSNLMAILLQSLSARLGVVRGMDLAQASRESYPKFINVPLYFLAEIAIAACDLAEVLGMAIGLELLFGLPLVWGVCLTVFDTFLLLFLINKGMRKMEAFILVLVSIIGGAFVIEMVFAKPDVGDMVSGLVPSLPNNDALYIAIGIIGATVMPHNLYLHSSLVQSRKFERSAEGIRRAIRFNMIDSTIALNLALFVNAAILILAAAAFHTRGIYTVTEINDAHKFLEPLLGSKWAPVLFAIALIAAGQSSTLTGTLAGQIVMEGYLHLRIQPWLRRMVTRFIAVVPALFVIIHYGEDETGKLLVLSQVVLSLQLGFAVIPLIHFVSHKTKMGEFSIGPWTKAAAWLIASVIVVLNAKLVYDQIQEWIVTADNPLYIWFTVVPVAIAYLVLLLYITFQPFTVARHLSRPIGSHYDAVQYEHIGKPVYSRIALTLDFSVADKRIIDNALAIGTPEAEYVIIHIVETAGAMVMGQDIHDYETSSDRQNLERYAADLRQKGFKVKAELGFGSPKKAIPKIVKGFNADLLVMGSHGHKMVKDLILGTTIETVRHAVSIPVLIV</sequence>
<dbReference type="PANTHER" id="PTHR11706">
    <property type="entry name" value="SOLUTE CARRIER PROTEIN FAMILY 11 MEMBER"/>
    <property type="match status" value="1"/>
</dbReference>
<evidence type="ECO:0000313" key="9">
    <source>
        <dbReference type="EMBL" id="MFD2066074.1"/>
    </source>
</evidence>
<gene>
    <name evidence="7" type="primary">mntH</name>
    <name evidence="9" type="ORF">ACFSKU_04215</name>
</gene>
<feature type="domain" description="UspA" evidence="8">
    <location>
        <begin position="495"/>
        <end position="627"/>
    </location>
</feature>
<feature type="transmembrane region" description="Helical" evidence="7">
    <location>
        <begin position="371"/>
        <end position="391"/>
    </location>
</feature>
<evidence type="ECO:0000256" key="4">
    <source>
        <dbReference type="ARBA" id="ARBA00022847"/>
    </source>
</evidence>
<comment type="caution">
    <text evidence="9">The sequence shown here is derived from an EMBL/GenBank/DDBJ whole genome shotgun (WGS) entry which is preliminary data.</text>
</comment>
<evidence type="ECO:0000256" key="6">
    <source>
        <dbReference type="ARBA" id="ARBA00023136"/>
    </source>
</evidence>
<comment type="similarity">
    <text evidence="7">Belongs to the NRAMP family.</text>
</comment>
<evidence type="ECO:0000256" key="5">
    <source>
        <dbReference type="ARBA" id="ARBA00022989"/>
    </source>
</evidence>
<keyword evidence="4 7" id="KW-0769">Symport</keyword>
<feature type="transmembrane region" description="Helical" evidence="7">
    <location>
        <begin position="257"/>
        <end position="283"/>
    </location>
</feature>
<dbReference type="NCBIfam" id="TIGR01197">
    <property type="entry name" value="nramp"/>
    <property type="match status" value="1"/>
</dbReference>
<dbReference type="InterPro" id="IPR001046">
    <property type="entry name" value="NRAMP_fam"/>
</dbReference>
<keyword evidence="3 7" id="KW-0812">Transmembrane</keyword>
<dbReference type="InterPro" id="IPR014729">
    <property type="entry name" value="Rossmann-like_a/b/a_fold"/>
</dbReference>
<proteinExistence type="inferred from homology"/>
<feature type="transmembrane region" description="Helical" evidence="7">
    <location>
        <begin position="444"/>
        <end position="465"/>
    </location>
</feature>
<organism evidence="9 10">
    <name type="scientific">Pontibacter silvestris</name>
    <dbReference type="NCBI Taxonomy" id="2305183"/>
    <lineage>
        <taxon>Bacteria</taxon>
        <taxon>Pseudomonadati</taxon>
        <taxon>Bacteroidota</taxon>
        <taxon>Cytophagia</taxon>
        <taxon>Cytophagales</taxon>
        <taxon>Hymenobacteraceae</taxon>
        <taxon>Pontibacter</taxon>
    </lineage>
</organism>
<evidence type="ECO:0000259" key="8">
    <source>
        <dbReference type="Pfam" id="PF00582"/>
    </source>
</evidence>
<dbReference type="CDD" id="cd00293">
    <property type="entry name" value="USP-like"/>
    <property type="match status" value="1"/>
</dbReference>
<feature type="transmembrane region" description="Helical" evidence="7">
    <location>
        <begin position="137"/>
        <end position="159"/>
    </location>
</feature>
<dbReference type="PANTHER" id="PTHR11706:SF33">
    <property type="entry name" value="NATURAL RESISTANCE-ASSOCIATED MACROPHAGE PROTEIN 2"/>
    <property type="match status" value="1"/>
</dbReference>
<comment type="function">
    <text evidence="7">H(+)-stimulated, divalent metal cation uptake system.</text>
</comment>
<protein>
    <recommendedName>
        <fullName evidence="7">Divalent metal cation transporter MntH</fullName>
    </recommendedName>
</protein>
<keyword evidence="7" id="KW-0406">Ion transport</keyword>
<dbReference type="HAMAP" id="MF_00221">
    <property type="entry name" value="NRAMP"/>
    <property type="match status" value="1"/>
</dbReference>
<feature type="transmembrane region" description="Helical" evidence="7">
    <location>
        <begin position="108"/>
        <end position="131"/>
    </location>
</feature>
<dbReference type="NCBIfam" id="NF001923">
    <property type="entry name" value="PRK00701.1"/>
    <property type="match status" value="1"/>
</dbReference>
<dbReference type="Gene3D" id="3.40.50.620">
    <property type="entry name" value="HUPs"/>
    <property type="match status" value="1"/>
</dbReference>
<dbReference type="RefSeq" id="WP_229962776.1">
    <property type="nucleotide sequence ID" value="NZ_JAJJWI010000033.1"/>
</dbReference>
<dbReference type="PRINTS" id="PR00447">
    <property type="entry name" value="NATRESASSCMP"/>
</dbReference>
<reference evidence="10" key="1">
    <citation type="journal article" date="2019" name="Int. J. Syst. Evol. Microbiol.">
        <title>The Global Catalogue of Microorganisms (GCM) 10K type strain sequencing project: providing services to taxonomists for standard genome sequencing and annotation.</title>
        <authorList>
            <consortium name="The Broad Institute Genomics Platform"/>
            <consortium name="The Broad Institute Genome Sequencing Center for Infectious Disease"/>
            <person name="Wu L."/>
            <person name="Ma J."/>
        </authorList>
    </citation>
    <scope>NUCLEOTIDE SEQUENCE [LARGE SCALE GENOMIC DNA]</scope>
    <source>
        <strain evidence="10">JCM 16545</strain>
    </source>
</reference>
<dbReference type="Pfam" id="PF01566">
    <property type="entry name" value="Nramp"/>
    <property type="match status" value="1"/>
</dbReference>
<evidence type="ECO:0000256" key="1">
    <source>
        <dbReference type="ARBA" id="ARBA00004141"/>
    </source>
</evidence>
<keyword evidence="5 7" id="KW-1133">Transmembrane helix</keyword>
<feature type="transmembrane region" description="Helical" evidence="7">
    <location>
        <begin position="168"/>
        <end position="188"/>
    </location>
</feature>
<dbReference type="InterPro" id="IPR006016">
    <property type="entry name" value="UspA"/>
</dbReference>
<evidence type="ECO:0000256" key="7">
    <source>
        <dbReference type="HAMAP-Rule" id="MF_00221"/>
    </source>
</evidence>
<dbReference type="NCBIfam" id="NF037982">
    <property type="entry name" value="Nramp_1"/>
    <property type="match status" value="1"/>
</dbReference>
<dbReference type="Proteomes" id="UP001597369">
    <property type="component" value="Unassembled WGS sequence"/>
</dbReference>
<name>A0ABW4WUH6_9BACT</name>
<comment type="subcellular location">
    <subcellularLocation>
        <location evidence="7">Cell membrane</location>
        <topology evidence="7">Multi-pass membrane protein</topology>
    </subcellularLocation>
    <subcellularLocation>
        <location evidence="1">Membrane</location>
        <topology evidence="1">Multi-pass membrane protein</topology>
    </subcellularLocation>
</comment>
<feature type="transmembrane region" description="Helical" evidence="7">
    <location>
        <begin position="303"/>
        <end position="326"/>
    </location>
</feature>
<keyword evidence="10" id="KW-1185">Reference proteome</keyword>
<dbReference type="Pfam" id="PF00582">
    <property type="entry name" value="Usp"/>
    <property type="match status" value="1"/>
</dbReference>
<feature type="transmembrane region" description="Helical" evidence="7">
    <location>
        <begin position="411"/>
        <end position="429"/>
    </location>
</feature>
<evidence type="ECO:0000313" key="10">
    <source>
        <dbReference type="Proteomes" id="UP001597369"/>
    </source>
</evidence>
<dbReference type="EMBL" id="JBHUHV010000016">
    <property type="protein sequence ID" value="MFD2066074.1"/>
    <property type="molecule type" value="Genomic_DNA"/>
</dbReference>
<evidence type="ECO:0000256" key="2">
    <source>
        <dbReference type="ARBA" id="ARBA00022448"/>
    </source>
</evidence>
<feature type="transmembrane region" description="Helical" evidence="7">
    <location>
        <begin position="347"/>
        <end position="365"/>
    </location>
</feature>
<feature type="transmembrane region" description="Helical" evidence="7">
    <location>
        <begin position="65"/>
        <end position="88"/>
    </location>
</feature>
<evidence type="ECO:0000256" key="3">
    <source>
        <dbReference type="ARBA" id="ARBA00022692"/>
    </source>
</evidence>
<feature type="transmembrane region" description="Helical" evidence="7">
    <location>
        <begin position="208"/>
        <end position="227"/>
    </location>
</feature>
<keyword evidence="6 7" id="KW-0472">Membrane</keyword>
<keyword evidence="7" id="KW-1003">Cell membrane</keyword>